<dbReference type="PANTHER" id="PTHR30033:SF2">
    <property type="entry name" value="FLAGELLAR HOOK PROTEIN"/>
    <property type="match status" value="1"/>
</dbReference>
<dbReference type="RefSeq" id="WP_343165191.1">
    <property type="nucleotide sequence ID" value="NZ_JBHRSV010000026.1"/>
</dbReference>
<gene>
    <name evidence="10" type="primary">flgK</name>
    <name evidence="10" type="ORF">ACFOOR_12180</name>
</gene>
<comment type="similarity">
    <text evidence="3">Belongs to the flagella basal body rod proteins family.</text>
</comment>
<organism evidence="10 11">
    <name type="scientific">Hyphobacterium vulgare</name>
    <dbReference type="NCBI Taxonomy" id="1736751"/>
    <lineage>
        <taxon>Bacteria</taxon>
        <taxon>Pseudomonadati</taxon>
        <taxon>Pseudomonadota</taxon>
        <taxon>Alphaproteobacteria</taxon>
        <taxon>Maricaulales</taxon>
        <taxon>Maricaulaceae</taxon>
        <taxon>Hyphobacterium</taxon>
    </lineage>
</organism>
<feature type="domain" description="Flagellar basal body rod protein N-terminal" evidence="7">
    <location>
        <begin position="9"/>
        <end position="36"/>
    </location>
</feature>
<dbReference type="Proteomes" id="UP001595379">
    <property type="component" value="Unassembled WGS sequence"/>
</dbReference>
<dbReference type="PROSITE" id="PS00588">
    <property type="entry name" value="FLAGELLA_BB_ROD"/>
    <property type="match status" value="1"/>
</dbReference>
<feature type="domain" description="Flagellar hook-associated protein FlgK helical" evidence="9">
    <location>
        <begin position="101"/>
        <end position="314"/>
    </location>
</feature>
<evidence type="ECO:0000256" key="4">
    <source>
        <dbReference type="ARBA" id="ARBA00016244"/>
    </source>
</evidence>
<comment type="caution">
    <text evidence="10">The sequence shown here is derived from an EMBL/GenBank/DDBJ whole genome shotgun (WGS) entry which is preliminary data.</text>
</comment>
<evidence type="ECO:0000256" key="6">
    <source>
        <dbReference type="ARBA" id="ARBA00023143"/>
    </source>
</evidence>
<dbReference type="Pfam" id="PF00460">
    <property type="entry name" value="Flg_bb_rod"/>
    <property type="match status" value="1"/>
</dbReference>
<dbReference type="InterPro" id="IPR001444">
    <property type="entry name" value="Flag_bb_rod_N"/>
</dbReference>
<keyword evidence="11" id="KW-1185">Reference proteome</keyword>
<evidence type="ECO:0000259" key="9">
    <source>
        <dbReference type="Pfam" id="PF22638"/>
    </source>
</evidence>
<dbReference type="Pfam" id="PF06429">
    <property type="entry name" value="Flg_bbr_C"/>
    <property type="match status" value="1"/>
</dbReference>
<dbReference type="SUPFAM" id="SSF64518">
    <property type="entry name" value="Phase 1 flagellin"/>
    <property type="match status" value="1"/>
</dbReference>
<dbReference type="InterPro" id="IPR010930">
    <property type="entry name" value="Flg_bb/hook_C_dom"/>
</dbReference>
<dbReference type="InterPro" id="IPR019776">
    <property type="entry name" value="Flagellar_basal_body_rod_CS"/>
</dbReference>
<evidence type="ECO:0000256" key="1">
    <source>
        <dbReference type="ARBA" id="ARBA00004117"/>
    </source>
</evidence>
<dbReference type="Pfam" id="PF22638">
    <property type="entry name" value="FlgK_D1"/>
    <property type="match status" value="1"/>
</dbReference>
<evidence type="ECO:0000256" key="3">
    <source>
        <dbReference type="ARBA" id="ARBA00009677"/>
    </source>
</evidence>
<dbReference type="PANTHER" id="PTHR30033">
    <property type="entry name" value="FLAGELLAR HOOK-ASSOCIATED PROTEIN 1"/>
    <property type="match status" value="1"/>
</dbReference>
<evidence type="ECO:0000313" key="11">
    <source>
        <dbReference type="Proteomes" id="UP001595379"/>
    </source>
</evidence>
<evidence type="ECO:0000259" key="8">
    <source>
        <dbReference type="Pfam" id="PF06429"/>
    </source>
</evidence>
<accession>A0ABV6ZZC7</accession>
<dbReference type="NCBIfam" id="TIGR02492">
    <property type="entry name" value="flgK_ends"/>
    <property type="match status" value="1"/>
</dbReference>
<evidence type="ECO:0000256" key="5">
    <source>
        <dbReference type="ARBA" id="ARBA00022525"/>
    </source>
</evidence>
<keyword evidence="10" id="KW-0969">Cilium</keyword>
<proteinExistence type="inferred from homology"/>
<keyword evidence="5" id="KW-0964">Secreted</keyword>
<feature type="domain" description="Flagellar basal-body/hook protein C-terminal" evidence="8">
    <location>
        <begin position="674"/>
        <end position="711"/>
    </location>
</feature>
<reference evidence="11" key="1">
    <citation type="journal article" date="2019" name="Int. J. Syst. Evol. Microbiol.">
        <title>The Global Catalogue of Microorganisms (GCM) 10K type strain sequencing project: providing services to taxonomists for standard genome sequencing and annotation.</title>
        <authorList>
            <consortium name="The Broad Institute Genomics Platform"/>
            <consortium name="The Broad Institute Genome Sequencing Center for Infectious Disease"/>
            <person name="Wu L."/>
            <person name="Ma J."/>
        </authorList>
    </citation>
    <scope>NUCLEOTIDE SEQUENCE [LARGE SCALE GENOMIC DNA]</scope>
    <source>
        <strain evidence="11">KCTC 52487</strain>
    </source>
</reference>
<keyword evidence="10" id="KW-0966">Cell projection</keyword>
<dbReference type="EMBL" id="JBHRSV010000026">
    <property type="protein sequence ID" value="MFC2926866.1"/>
    <property type="molecule type" value="Genomic_DNA"/>
</dbReference>
<protein>
    <recommendedName>
        <fullName evidence="4">Flagellar hook-associated protein 1</fullName>
    </recommendedName>
</protein>
<evidence type="ECO:0000313" key="10">
    <source>
        <dbReference type="EMBL" id="MFC2926866.1"/>
    </source>
</evidence>
<keyword evidence="6" id="KW-0975">Bacterial flagellum</keyword>
<evidence type="ECO:0000256" key="2">
    <source>
        <dbReference type="ARBA" id="ARBA00004613"/>
    </source>
</evidence>
<comment type="subcellular location">
    <subcellularLocation>
        <location evidence="1">Bacterial flagellum basal body</location>
    </subcellularLocation>
    <subcellularLocation>
        <location evidence="2">Secreted</location>
    </subcellularLocation>
</comment>
<sequence>MSLSSIIGNALSGLQASQIGLQVSSNNVANVNTPGYARTIATFTSRNVGGQAMGVDVAGVQRVADLYLQAAALRASADAGAADVASQALDRFQSQVGGLDDEGSIFSRLHRAFNSINSASVEPALTVARLSAATDLQSFFDEAKRLSGELRSQRLETETRITATVSRMNEILGELQKLNRDVQALAVNTSDTTGAANRQAELLDELSTYVDIRTQPLGDGRIVVRTGDGIPLLDNEAATLRYSPAGNGGYEASFAAIEIVSKTGGANTALDSHIASGELRGLLDVRDSELPALAEELAELVAGATDALNAAHNNASSVPPPASLTGRNTGLLASDAHGFTGATTLAVVDTAGALVKRIDINFTAGTYSVDGGAATAFSGGTIGDVVSDINSALGGNGSASFTNGQLTISATGGDGIATLQDSTSPASRGGRGFAHFFGLNDIVDSARPQFFETGLSATDAHGFTAGQTLSFKVMAPDGRTAQNVTITVGGTSFSDLMTSLNDPVTGLGRYATFSLDGNGRLVETPVSGYANFDVELTSDSTSRGGTGLSFSQMFGVGLAAKANRAELANVRDAIRNDSSRLALAELDITGASTAGDLVLTNGDGRGGAALQQALTSTRTFRAAGGFSAGTSTLESYAARLAGDIGARSARAERSAQGAESLKQVAAEKRANVEGVSLDEELANMTLYQQSYNASARLLQAAKELTDTLLSLV</sequence>
<evidence type="ECO:0000259" key="7">
    <source>
        <dbReference type="Pfam" id="PF00460"/>
    </source>
</evidence>
<keyword evidence="10" id="KW-0282">Flagellum</keyword>
<dbReference type="InterPro" id="IPR002371">
    <property type="entry name" value="FlgK"/>
</dbReference>
<dbReference type="InterPro" id="IPR053927">
    <property type="entry name" value="FlgK_helical"/>
</dbReference>
<name>A0ABV6ZZC7_9PROT</name>